<dbReference type="Gene3D" id="3.30.190.30">
    <property type="match status" value="1"/>
</dbReference>
<keyword evidence="2" id="KW-1185">Reference proteome</keyword>
<reference evidence="1 2" key="1">
    <citation type="submission" date="2016-10" db="EMBL/GenBank/DDBJ databases">
        <authorList>
            <person name="de Groot N.N."/>
        </authorList>
    </citation>
    <scope>NUCLEOTIDE SEQUENCE [LARGE SCALE GENOMIC DNA]</scope>
    <source>
        <strain evidence="1 2">CGMCC 1.9109</strain>
    </source>
</reference>
<dbReference type="STRING" id="637679.GCA_001550055_03450"/>
<gene>
    <name evidence="1" type="ORF">SAMN04488071_2285</name>
</gene>
<dbReference type="InterPro" id="IPR020127">
    <property type="entry name" value="Colicin-E5_imm"/>
</dbReference>
<dbReference type="AlphaFoldDB" id="A0A1G7AZF0"/>
<protein>
    <submittedName>
        <fullName evidence="1">Colicin-E5 Imm protein</fullName>
    </submittedName>
</protein>
<dbReference type="OrthoDB" id="7067632at2"/>
<evidence type="ECO:0000313" key="2">
    <source>
        <dbReference type="Proteomes" id="UP000183685"/>
    </source>
</evidence>
<evidence type="ECO:0000313" key="1">
    <source>
        <dbReference type="EMBL" id="SDE20163.1"/>
    </source>
</evidence>
<dbReference type="Proteomes" id="UP000183685">
    <property type="component" value="Unassembled WGS sequence"/>
</dbReference>
<dbReference type="InterPro" id="IPR037234">
    <property type="entry name" value="ImmE5_sf"/>
</dbReference>
<name>A0A1G7AZF0_9PROT</name>
<dbReference type="SUPFAM" id="SSF143469">
    <property type="entry name" value="ImmE5-like"/>
    <property type="match status" value="1"/>
</dbReference>
<accession>A0A1G7AZF0</accession>
<organism evidence="1 2">
    <name type="scientific">Kordiimonas lacus</name>
    <dbReference type="NCBI Taxonomy" id="637679"/>
    <lineage>
        <taxon>Bacteria</taxon>
        <taxon>Pseudomonadati</taxon>
        <taxon>Pseudomonadota</taxon>
        <taxon>Alphaproteobacteria</taxon>
        <taxon>Kordiimonadales</taxon>
        <taxon>Kordiimonadaceae</taxon>
        <taxon>Kordiimonas</taxon>
    </lineage>
</organism>
<dbReference type="GO" id="GO:0030153">
    <property type="term" value="P:bacteriocin immunity"/>
    <property type="evidence" value="ECO:0007669"/>
    <property type="project" value="InterPro"/>
</dbReference>
<sequence length="111" mass="12226">MAIIRDHLYENSEDFFALDGSAVMFLSSEAAIEVCLQCASKGQVVLGIEGGNWKAQRFQIALDCIFDGVEPPVTANAAHENNVRISEVIKKESKKRDVFIVTSMKMDGSED</sequence>
<proteinExistence type="predicted"/>
<dbReference type="Pfam" id="PF11480">
    <property type="entry name" value="ImmE5"/>
    <property type="match status" value="1"/>
</dbReference>
<dbReference type="EMBL" id="FNAK01000005">
    <property type="protein sequence ID" value="SDE20163.1"/>
    <property type="molecule type" value="Genomic_DNA"/>
</dbReference>